<dbReference type="PANTHER" id="PTHR47964:SF1">
    <property type="entry name" value="ATP-DEPENDENT DNA HELICASE HOMOLOG RECG, CHLOROPLASTIC"/>
    <property type="match status" value="1"/>
</dbReference>
<dbReference type="Proteomes" id="UP000277424">
    <property type="component" value="Unassembled WGS sequence"/>
</dbReference>
<dbReference type="GO" id="GO:0043138">
    <property type="term" value="F:3'-5' DNA helicase activity"/>
    <property type="evidence" value="ECO:0007669"/>
    <property type="project" value="UniProtKB-EC"/>
</dbReference>
<evidence type="ECO:0000256" key="2">
    <source>
        <dbReference type="ARBA" id="ARBA00022741"/>
    </source>
</evidence>
<evidence type="ECO:0000313" key="17">
    <source>
        <dbReference type="Proteomes" id="UP000277424"/>
    </source>
</evidence>
<keyword evidence="5 13" id="KW-0347">Helicase</keyword>
<evidence type="ECO:0000256" key="11">
    <source>
        <dbReference type="ARBA" id="ARBA00034617"/>
    </source>
</evidence>
<dbReference type="SUPFAM" id="SSF52540">
    <property type="entry name" value="P-loop containing nucleoside triphosphate hydrolases"/>
    <property type="match status" value="2"/>
</dbReference>
<dbReference type="NCBIfam" id="TIGR00643">
    <property type="entry name" value="recG"/>
    <property type="match status" value="1"/>
</dbReference>
<dbReference type="EC" id="5.6.2.4" evidence="13"/>
<evidence type="ECO:0000256" key="7">
    <source>
        <dbReference type="ARBA" id="ARBA00023125"/>
    </source>
</evidence>
<comment type="similarity">
    <text evidence="1 13">Belongs to the helicase family. RecG subfamily.</text>
</comment>
<dbReference type="SUPFAM" id="SSF50249">
    <property type="entry name" value="Nucleic acid-binding proteins"/>
    <property type="match status" value="1"/>
</dbReference>
<evidence type="ECO:0000256" key="6">
    <source>
        <dbReference type="ARBA" id="ARBA00022840"/>
    </source>
</evidence>
<keyword evidence="2 13" id="KW-0547">Nucleotide-binding</keyword>
<feature type="domain" description="Helicase C-terminal" evidence="15">
    <location>
        <begin position="460"/>
        <end position="619"/>
    </location>
</feature>
<dbReference type="PANTHER" id="PTHR47964">
    <property type="entry name" value="ATP-DEPENDENT DNA HELICASE HOMOLOG RECG, CHLOROPLASTIC"/>
    <property type="match status" value="1"/>
</dbReference>
<dbReference type="Pfam" id="PF00270">
    <property type="entry name" value="DEAD"/>
    <property type="match status" value="1"/>
</dbReference>
<evidence type="ECO:0000256" key="9">
    <source>
        <dbReference type="ARBA" id="ARBA00023204"/>
    </source>
</evidence>
<keyword evidence="10" id="KW-0413">Isomerase</keyword>
<dbReference type="GO" id="GO:0006281">
    <property type="term" value="P:DNA repair"/>
    <property type="evidence" value="ECO:0007669"/>
    <property type="project" value="UniProtKB-UniRule"/>
</dbReference>
<evidence type="ECO:0000256" key="1">
    <source>
        <dbReference type="ARBA" id="ARBA00007504"/>
    </source>
</evidence>
<comment type="function">
    <text evidence="13">Plays a critical role in recombination and DNA repair. Helps process Holliday junction intermediates to mature products by catalyzing branch migration. Has replication fork regression activity, unwinds stalled or blocked replication forks to make a HJ that can be resolved. Has a DNA unwinding activity characteristic of a DNA helicase with 3'-5' polarity.</text>
</comment>
<dbReference type="NCBIfam" id="NF008164">
    <property type="entry name" value="PRK10917.1-2"/>
    <property type="match status" value="1"/>
</dbReference>
<keyword evidence="8 13" id="KW-0233">DNA recombination</keyword>
<dbReference type="CDD" id="cd17992">
    <property type="entry name" value="DEXHc_RecG"/>
    <property type="match status" value="1"/>
</dbReference>
<keyword evidence="3 13" id="KW-0227">DNA damage</keyword>
<feature type="domain" description="Helicase ATP-binding" evidence="14">
    <location>
        <begin position="280"/>
        <end position="441"/>
    </location>
</feature>
<dbReference type="GO" id="GO:0003677">
    <property type="term" value="F:DNA binding"/>
    <property type="evidence" value="ECO:0007669"/>
    <property type="project" value="UniProtKB-KW"/>
</dbReference>
<dbReference type="AlphaFoldDB" id="A0A420WQI7"/>
<evidence type="ECO:0000256" key="4">
    <source>
        <dbReference type="ARBA" id="ARBA00022801"/>
    </source>
</evidence>
<dbReference type="InterPro" id="IPR027417">
    <property type="entry name" value="P-loop_NTPase"/>
</dbReference>
<evidence type="ECO:0000256" key="5">
    <source>
        <dbReference type="ARBA" id="ARBA00022806"/>
    </source>
</evidence>
<dbReference type="OrthoDB" id="9804325at2"/>
<keyword evidence="4 13" id="KW-0378">Hydrolase</keyword>
<dbReference type="Pfam" id="PF00271">
    <property type="entry name" value="Helicase_C"/>
    <property type="match status" value="1"/>
</dbReference>
<keyword evidence="7" id="KW-0238">DNA-binding</keyword>
<comment type="catalytic activity">
    <reaction evidence="12 13">
        <text>ATP + H2O = ADP + phosphate + H(+)</text>
        <dbReference type="Rhea" id="RHEA:13065"/>
        <dbReference type="ChEBI" id="CHEBI:15377"/>
        <dbReference type="ChEBI" id="CHEBI:15378"/>
        <dbReference type="ChEBI" id="CHEBI:30616"/>
        <dbReference type="ChEBI" id="CHEBI:43474"/>
        <dbReference type="ChEBI" id="CHEBI:456216"/>
        <dbReference type="EC" id="5.6.2.4"/>
    </reaction>
</comment>
<dbReference type="InterPro" id="IPR004609">
    <property type="entry name" value="ATP-dep_DNA_helicase_RecG"/>
</dbReference>
<proteinExistence type="inferred from homology"/>
<evidence type="ECO:0000256" key="12">
    <source>
        <dbReference type="ARBA" id="ARBA00048988"/>
    </source>
</evidence>
<dbReference type="InterPro" id="IPR014001">
    <property type="entry name" value="Helicase_ATP-bd"/>
</dbReference>
<dbReference type="InterPro" id="IPR012340">
    <property type="entry name" value="NA-bd_OB-fold"/>
</dbReference>
<dbReference type="GO" id="GO:0005524">
    <property type="term" value="F:ATP binding"/>
    <property type="evidence" value="ECO:0007669"/>
    <property type="project" value="UniProtKB-KW"/>
</dbReference>
<dbReference type="InterPro" id="IPR011545">
    <property type="entry name" value="DEAD/DEAH_box_helicase_dom"/>
</dbReference>
<dbReference type="EMBL" id="RBIG01000001">
    <property type="protein sequence ID" value="RKQ73122.1"/>
    <property type="molecule type" value="Genomic_DNA"/>
</dbReference>
<dbReference type="PROSITE" id="PS51194">
    <property type="entry name" value="HELICASE_CTER"/>
    <property type="match status" value="1"/>
</dbReference>
<dbReference type="GO" id="GO:0016887">
    <property type="term" value="F:ATP hydrolysis activity"/>
    <property type="evidence" value="ECO:0007669"/>
    <property type="project" value="RHEA"/>
</dbReference>
<evidence type="ECO:0000256" key="3">
    <source>
        <dbReference type="ARBA" id="ARBA00022763"/>
    </source>
</evidence>
<name>A0A420WQI7_9PROT</name>
<organism evidence="16 17">
    <name type="scientific">Oceanibaculum indicum</name>
    <dbReference type="NCBI Taxonomy" id="526216"/>
    <lineage>
        <taxon>Bacteria</taxon>
        <taxon>Pseudomonadati</taxon>
        <taxon>Pseudomonadota</taxon>
        <taxon>Alphaproteobacteria</taxon>
        <taxon>Rhodospirillales</taxon>
        <taxon>Oceanibaculaceae</taxon>
        <taxon>Oceanibaculum</taxon>
    </lineage>
</organism>
<dbReference type="Gene3D" id="3.40.50.300">
    <property type="entry name" value="P-loop containing nucleotide triphosphate hydrolases"/>
    <property type="match status" value="2"/>
</dbReference>
<dbReference type="SMART" id="SM00487">
    <property type="entry name" value="DEXDc"/>
    <property type="match status" value="1"/>
</dbReference>
<evidence type="ECO:0000256" key="13">
    <source>
        <dbReference type="RuleBase" id="RU363016"/>
    </source>
</evidence>
<dbReference type="GO" id="GO:0006310">
    <property type="term" value="P:DNA recombination"/>
    <property type="evidence" value="ECO:0007669"/>
    <property type="project" value="UniProtKB-UniRule"/>
</dbReference>
<comment type="caution">
    <text evidence="16">The sequence shown here is derived from an EMBL/GenBank/DDBJ whole genome shotgun (WGS) entry which is preliminary data.</text>
</comment>
<dbReference type="InterPro" id="IPR047112">
    <property type="entry name" value="RecG/Mfd"/>
</dbReference>
<dbReference type="Gene3D" id="2.40.50.140">
    <property type="entry name" value="Nucleic acid-binding proteins"/>
    <property type="match status" value="1"/>
</dbReference>
<evidence type="ECO:0000256" key="8">
    <source>
        <dbReference type="ARBA" id="ARBA00023172"/>
    </source>
</evidence>
<dbReference type="NCBIfam" id="NF008168">
    <property type="entry name" value="PRK10917.2-2"/>
    <property type="match status" value="1"/>
</dbReference>
<comment type="catalytic activity">
    <reaction evidence="11 13">
        <text>Couples ATP hydrolysis with the unwinding of duplex DNA by translocating in the 3'-5' direction.</text>
        <dbReference type="EC" id="5.6.2.4"/>
    </reaction>
</comment>
<dbReference type="NCBIfam" id="NF008165">
    <property type="entry name" value="PRK10917.1-3"/>
    <property type="match status" value="1"/>
</dbReference>
<protein>
    <recommendedName>
        <fullName evidence="13">ATP-dependent DNA helicase RecG</fullName>
        <ecNumber evidence="13">5.6.2.4</ecNumber>
    </recommendedName>
</protein>
<keyword evidence="6 13" id="KW-0067">ATP-binding</keyword>
<dbReference type="SMART" id="SM00490">
    <property type="entry name" value="HELICc"/>
    <property type="match status" value="1"/>
</dbReference>
<dbReference type="InterPro" id="IPR045562">
    <property type="entry name" value="RecG_dom3_C"/>
</dbReference>
<dbReference type="RefSeq" id="WP_121219168.1">
    <property type="nucleotide sequence ID" value="NZ_RBIG01000001.1"/>
</dbReference>
<evidence type="ECO:0000313" key="16">
    <source>
        <dbReference type="EMBL" id="RKQ73122.1"/>
    </source>
</evidence>
<dbReference type="PROSITE" id="PS51192">
    <property type="entry name" value="HELICASE_ATP_BIND_1"/>
    <property type="match status" value="1"/>
</dbReference>
<keyword evidence="9 13" id="KW-0234">DNA repair</keyword>
<sequence length="693" mass="75665">MRPQILFPLFADVTTLPGLGPRLGKLVQGAIGPHVVDMLWHLPSGIVDRSYTPRIAEAEPGRIATLTVWIEGHIPSPTPRRPYRVICRDASGDIDLVFFHARGDFLLKQLPVGETRVVSGRVEFFQDRAQMAHPDYIAKPEEAAEIAGVEAVYPLTAGLTLKTLRKAVRGALDRLPELPEWQDSAWLSRQRWPTFRQALETLHAPQSEADLMPLTPARQRLTFDELLANQLALALIRAHQKRQSGRVIRGDGRLRALAEAALPFALTGAQRMAMAEISADMDSEKRMLRLLQGDVGSGKTVVALMAMLTAIEAGGQAALLAPTEILARQHLATIERLAAPAGVKVALLTGREKGKNREAILAGLASGETGIVVGTHALIQEDVAFRDLMLAVIDEQHRFGVHQRIALSGKGRGVDVLVMTATPIPRTLTLTAYGDLDVSRLTEKPAGRKPIVTIAKPTESLEEVVAAVERALNAGNKVYWVCPLVAESEALDVAAAEERHAALAQRFGPRAGLVHGRMKGADKDRVMEEFSRGAVDLLVSTTVIEVGVDVPAATIMVIEHAERFGLAQLHQLRGRIGRGDKPSTCILLYQKPLSETATARLKILRETEDGFVIAEEDLKLRGAGDLLGTKQSGMPTFRLADLSVHGELLQAARDDARLVLDRDPELQGERGQRLRVLLYLFERDAAVRYLRSG</sequence>
<evidence type="ECO:0000259" key="14">
    <source>
        <dbReference type="PROSITE" id="PS51192"/>
    </source>
</evidence>
<evidence type="ECO:0000259" key="15">
    <source>
        <dbReference type="PROSITE" id="PS51194"/>
    </source>
</evidence>
<dbReference type="CDD" id="cd04488">
    <property type="entry name" value="RecG_wedge_OBF"/>
    <property type="match status" value="1"/>
</dbReference>
<dbReference type="InterPro" id="IPR001650">
    <property type="entry name" value="Helicase_C-like"/>
</dbReference>
<gene>
    <name evidence="16" type="ORF">BCL74_0896</name>
</gene>
<evidence type="ECO:0000256" key="10">
    <source>
        <dbReference type="ARBA" id="ARBA00023235"/>
    </source>
</evidence>
<dbReference type="Pfam" id="PF19833">
    <property type="entry name" value="RecG_dom3_C"/>
    <property type="match status" value="1"/>
</dbReference>
<accession>A0A420WQI7</accession>
<reference evidence="16 17" key="1">
    <citation type="submission" date="2018-10" db="EMBL/GenBank/DDBJ databases">
        <title>Comparative analysis of microorganisms from saline springs in Andes Mountain Range, Colombia.</title>
        <authorList>
            <person name="Rubin E."/>
        </authorList>
    </citation>
    <scope>NUCLEOTIDE SEQUENCE [LARGE SCALE GENOMIC DNA]</scope>
    <source>
        <strain evidence="16 17">USBA 36</strain>
    </source>
</reference>